<dbReference type="SMART" id="SM00354">
    <property type="entry name" value="HTH_LACI"/>
    <property type="match status" value="1"/>
</dbReference>
<evidence type="ECO:0000313" key="5">
    <source>
        <dbReference type="EMBL" id="WBP84760.1"/>
    </source>
</evidence>
<dbReference type="Gene3D" id="1.10.260.40">
    <property type="entry name" value="lambda repressor-like DNA-binding domains"/>
    <property type="match status" value="1"/>
</dbReference>
<dbReference type="CDD" id="cd01392">
    <property type="entry name" value="HTH_LacI"/>
    <property type="match status" value="1"/>
</dbReference>
<dbReference type="RefSeq" id="WP_270140235.1">
    <property type="nucleotide sequence ID" value="NZ_CP115450.1"/>
</dbReference>
<feature type="domain" description="HTH lacI-type" evidence="4">
    <location>
        <begin position="13"/>
        <end position="67"/>
    </location>
</feature>
<name>A0ABY7PWE3_9ACTN</name>
<proteinExistence type="predicted"/>
<gene>
    <name evidence="5" type="ORF">O1G21_02115</name>
</gene>
<evidence type="ECO:0000256" key="3">
    <source>
        <dbReference type="ARBA" id="ARBA00023163"/>
    </source>
</evidence>
<dbReference type="Proteomes" id="UP001212821">
    <property type="component" value="Chromosome"/>
</dbReference>
<dbReference type="Pfam" id="PF13377">
    <property type="entry name" value="Peripla_BP_3"/>
    <property type="match status" value="1"/>
</dbReference>
<accession>A0ABY7PWE3</accession>
<dbReference type="PANTHER" id="PTHR30146">
    <property type="entry name" value="LACI-RELATED TRANSCRIPTIONAL REPRESSOR"/>
    <property type="match status" value="1"/>
</dbReference>
<reference evidence="6" key="1">
    <citation type="submission" date="2022-12" db="EMBL/GenBank/DDBJ databases">
        <authorList>
            <person name="Mo P."/>
        </authorList>
    </citation>
    <scope>NUCLEOTIDE SEQUENCE [LARGE SCALE GENOMIC DNA]</scope>
    <source>
        <strain evidence="6">HUAS 3-15</strain>
    </source>
</reference>
<dbReference type="Gene3D" id="3.40.50.2300">
    <property type="match status" value="2"/>
</dbReference>
<keyword evidence="3" id="KW-0804">Transcription</keyword>
<dbReference type="Pfam" id="PF00356">
    <property type="entry name" value="LacI"/>
    <property type="match status" value="1"/>
</dbReference>
<evidence type="ECO:0000259" key="4">
    <source>
        <dbReference type="PROSITE" id="PS50932"/>
    </source>
</evidence>
<evidence type="ECO:0000256" key="1">
    <source>
        <dbReference type="ARBA" id="ARBA00023015"/>
    </source>
</evidence>
<dbReference type="EMBL" id="CP115450">
    <property type="protein sequence ID" value="WBP84760.1"/>
    <property type="molecule type" value="Genomic_DNA"/>
</dbReference>
<dbReference type="SUPFAM" id="SSF53822">
    <property type="entry name" value="Periplasmic binding protein-like I"/>
    <property type="match status" value="1"/>
</dbReference>
<keyword evidence="1" id="KW-0805">Transcription regulation</keyword>
<dbReference type="InterPro" id="IPR046335">
    <property type="entry name" value="LacI/GalR-like_sensor"/>
</dbReference>
<dbReference type="PANTHER" id="PTHR30146:SF109">
    <property type="entry name" value="HTH-TYPE TRANSCRIPTIONAL REGULATOR GALS"/>
    <property type="match status" value="1"/>
</dbReference>
<dbReference type="GO" id="GO:0003677">
    <property type="term" value="F:DNA binding"/>
    <property type="evidence" value="ECO:0007669"/>
    <property type="project" value="UniProtKB-KW"/>
</dbReference>
<dbReference type="InterPro" id="IPR000843">
    <property type="entry name" value="HTH_LacI"/>
</dbReference>
<evidence type="ECO:0000256" key="2">
    <source>
        <dbReference type="ARBA" id="ARBA00023125"/>
    </source>
</evidence>
<dbReference type="InterPro" id="IPR028082">
    <property type="entry name" value="Peripla_BP_I"/>
</dbReference>
<organism evidence="5 6">
    <name type="scientific">Kitasatospora cathayae</name>
    <dbReference type="NCBI Taxonomy" id="3004092"/>
    <lineage>
        <taxon>Bacteria</taxon>
        <taxon>Bacillati</taxon>
        <taxon>Actinomycetota</taxon>
        <taxon>Actinomycetes</taxon>
        <taxon>Kitasatosporales</taxon>
        <taxon>Streptomycetaceae</taxon>
        <taxon>Kitasatospora</taxon>
    </lineage>
</organism>
<dbReference type="PROSITE" id="PS00356">
    <property type="entry name" value="HTH_LACI_1"/>
    <property type="match status" value="1"/>
</dbReference>
<dbReference type="InterPro" id="IPR010982">
    <property type="entry name" value="Lambda_DNA-bd_dom_sf"/>
</dbReference>
<protein>
    <submittedName>
        <fullName evidence="5">LacI family DNA-binding transcriptional regulator</fullName>
    </submittedName>
</protein>
<evidence type="ECO:0000313" key="6">
    <source>
        <dbReference type="Proteomes" id="UP001212821"/>
    </source>
</evidence>
<dbReference type="CDD" id="cd01574">
    <property type="entry name" value="PBP1_LacI"/>
    <property type="match status" value="1"/>
</dbReference>
<keyword evidence="6" id="KW-1185">Reference proteome</keyword>
<dbReference type="SUPFAM" id="SSF47413">
    <property type="entry name" value="lambda repressor-like DNA-binding domains"/>
    <property type="match status" value="1"/>
</dbReference>
<keyword evidence="2 5" id="KW-0238">DNA-binding</keyword>
<dbReference type="PROSITE" id="PS50932">
    <property type="entry name" value="HTH_LACI_2"/>
    <property type="match status" value="1"/>
</dbReference>
<sequence length="346" mass="36907">MGTDSAGTEQRQPVMADVAKLAGVSHQTVSRVLNGAPHVRPDTRDRVLAAIRELDYRPNSAARALVTRRSQTLGVVSFDSTLYGPASMLDGIEQAARSAGYFVSVTSLRSLDGRSVQDAVDRLRDQGVEGVVVIAPQTSSVSAVARLSSTVPVVAVGSGDQSRVPMVSVGNRFGAEEVTGHLLDLGHRTVHHLAGPANWLESRDREEGWRLALREAGAPVPEVERGDWSARSGYQAGLRIARLAEVTAVFCANDHMALGLLRALHEAGRSVPEGISVVGFDDIPEAAYFTPPLTTVRQDFAELGRRALEMLVGELEGVALSDSHVQILPEMVLRRSVGPAPGAFSL</sequence>